<proteinExistence type="predicted"/>
<dbReference type="SUPFAM" id="SSF55120">
    <property type="entry name" value="Pseudouridine synthase"/>
    <property type="match status" value="1"/>
</dbReference>
<dbReference type="AlphaFoldDB" id="A0A507D412"/>
<dbReference type="InterPro" id="IPR006224">
    <property type="entry name" value="PsdUridine_synth_RluA-like_CS"/>
</dbReference>
<dbReference type="EMBL" id="QEAM01000118">
    <property type="protein sequence ID" value="TPX46025.1"/>
    <property type="molecule type" value="Genomic_DNA"/>
</dbReference>
<keyword evidence="4" id="KW-1185">Reference proteome</keyword>
<dbReference type="PANTHER" id="PTHR21600">
    <property type="entry name" value="MITOCHONDRIAL RNA PSEUDOURIDINE SYNTHASE"/>
    <property type="match status" value="1"/>
</dbReference>
<evidence type="ECO:0000313" key="2">
    <source>
        <dbReference type="EMBL" id="TPX41046.1"/>
    </source>
</evidence>
<evidence type="ECO:0000313" key="3">
    <source>
        <dbReference type="EMBL" id="TPX46025.1"/>
    </source>
</evidence>
<evidence type="ECO:0000259" key="1">
    <source>
        <dbReference type="Pfam" id="PF00849"/>
    </source>
</evidence>
<name>A0A507D412_9FUNG</name>
<dbReference type="STRING" id="286115.A0A507D412"/>
<dbReference type="Proteomes" id="UP000317494">
    <property type="component" value="Unassembled WGS sequence"/>
</dbReference>
<dbReference type="EMBL" id="QEAN01000288">
    <property type="protein sequence ID" value="TPX41046.1"/>
    <property type="molecule type" value="Genomic_DNA"/>
</dbReference>
<organism evidence="3 5">
    <name type="scientific">Synchytrium endobioticum</name>
    <dbReference type="NCBI Taxonomy" id="286115"/>
    <lineage>
        <taxon>Eukaryota</taxon>
        <taxon>Fungi</taxon>
        <taxon>Fungi incertae sedis</taxon>
        <taxon>Chytridiomycota</taxon>
        <taxon>Chytridiomycota incertae sedis</taxon>
        <taxon>Chytridiomycetes</taxon>
        <taxon>Synchytriales</taxon>
        <taxon>Synchytriaceae</taxon>
        <taxon>Synchytrium</taxon>
    </lineage>
</organism>
<accession>A0A507D412</accession>
<dbReference type="Pfam" id="PF00849">
    <property type="entry name" value="PseudoU_synth_2"/>
    <property type="match status" value="1"/>
</dbReference>
<dbReference type="InterPro" id="IPR006145">
    <property type="entry name" value="PsdUridine_synth_RsuA/RluA"/>
</dbReference>
<comment type="caution">
    <text evidence="3">The sequence shown here is derived from an EMBL/GenBank/DDBJ whole genome shotgun (WGS) entry which is preliminary data.</text>
</comment>
<gene>
    <name evidence="3" type="ORF">SeLEV6574_g03486</name>
    <name evidence="2" type="ORF">SeMB42_g05761</name>
</gene>
<dbReference type="GO" id="GO:0001522">
    <property type="term" value="P:pseudouridine synthesis"/>
    <property type="evidence" value="ECO:0007669"/>
    <property type="project" value="InterPro"/>
</dbReference>
<feature type="domain" description="Pseudouridine synthase RsuA/RluA-like" evidence="1">
    <location>
        <begin position="139"/>
        <end position="301"/>
    </location>
</feature>
<dbReference type="InterPro" id="IPR050188">
    <property type="entry name" value="RluA_PseudoU_synthase"/>
</dbReference>
<dbReference type="GO" id="GO:0009982">
    <property type="term" value="F:pseudouridine synthase activity"/>
    <property type="evidence" value="ECO:0007669"/>
    <property type="project" value="InterPro"/>
</dbReference>
<dbReference type="PROSITE" id="PS01129">
    <property type="entry name" value="PSI_RLU"/>
    <property type="match status" value="1"/>
</dbReference>
<dbReference type="Gene3D" id="3.30.2350.10">
    <property type="entry name" value="Pseudouridine synthase"/>
    <property type="match status" value="1"/>
</dbReference>
<dbReference type="Proteomes" id="UP000320475">
    <property type="component" value="Unassembled WGS sequence"/>
</dbReference>
<dbReference type="InterPro" id="IPR020103">
    <property type="entry name" value="PsdUridine_synth_cat_dom_sf"/>
</dbReference>
<dbReference type="CDD" id="cd02869">
    <property type="entry name" value="PseudoU_synth_RluA_like"/>
    <property type="match status" value="1"/>
</dbReference>
<sequence>MASRFMSSMSVSFNRTPKASRAPAQEGCEAVRKFLPLQVGNDSHNQTIIAFLVASPKAHYKSNVARWKIVRQEVYVTRGGRQFVASTETKVMTGDVVNVMYVNSMYKVSDVQKTTKTNQRAEEMLQRLKSNVLYRDNDILAINKPHSLPMQEGRRTWIAVNQFLSDLTYDASHPPKIIHRLDKDTTGVLLLARNDNTAARLAEIFRNPKDHIEKTYLAVLNNRTMTRDNGEKEITTGMAEVTVRGRDMMAIAPITTPTDDYFKDRVATTFYKVLATSENASYVQFSPLTGRKHQIRVHAASILKCPVVGDYKYGNGATSSLKGLFRNPATIPMHLHLREITLKDWFGPGADLQLVAPLPLYMQQTMRLLGFNKDQH</sequence>
<reference evidence="4 5" key="1">
    <citation type="journal article" date="2019" name="Sci. Rep.">
        <title>Comparative genomics of chytrid fungi reveal insights into the obligate biotrophic and pathogenic lifestyle of Synchytrium endobioticum.</title>
        <authorList>
            <person name="van de Vossenberg B.T.L.H."/>
            <person name="Warris S."/>
            <person name="Nguyen H.D.T."/>
            <person name="van Gent-Pelzer M.P.E."/>
            <person name="Joly D.L."/>
            <person name="van de Geest H.C."/>
            <person name="Bonants P.J.M."/>
            <person name="Smith D.S."/>
            <person name="Levesque C.A."/>
            <person name="van der Lee T.A.J."/>
        </authorList>
    </citation>
    <scope>NUCLEOTIDE SEQUENCE [LARGE SCALE GENOMIC DNA]</scope>
    <source>
        <strain evidence="3 5">LEV6574</strain>
        <strain evidence="2 4">MB42</strain>
    </source>
</reference>
<evidence type="ECO:0000313" key="5">
    <source>
        <dbReference type="Proteomes" id="UP000320475"/>
    </source>
</evidence>
<protein>
    <recommendedName>
        <fullName evidence="1">Pseudouridine synthase RsuA/RluA-like domain-containing protein</fullName>
    </recommendedName>
</protein>
<dbReference type="GO" id="GO:0003723">
    <property type="term" value="F:RNA binding"/>
    <property type="evidence" value="ECO:0007669"/>
    <property type="project" value="InterPro"/>
</dbReference>
<dbReference type="VEuPathDB" id="FungiDB:SeMB42_g05761"/>
<dbReference type="OrthoDB" id="428658at2759"/>
<evidence type="ECO:0000313" key="4">
    <source>
        <dbReference type="Proteomes" id="UP000317494"/>
    </source>
</evidence>